<evidence type="ECO:0000313" key="2">
    <source>
        <dbReference type="Proteomes" id="UP000006222"/>
    </source>
</evidence>
<sequence length="45" mass="5005">MSCRFDVASPTIDDETRDTPSKLLSLRHNWFVATAGSAQNHKEGN</sequence>
<dbReference type="PATRIC" id="fig|991778.3.peg.3408"/>
<dbReference type="EMBL" id="AFAR01000171">
    <property type="protein sequence ID" value="EGF26801.1"/>
    <property type="molecule type" value="Genomic_DNA"/>
</dbReference>
<accession>F2AU10</accession>
<dbReference type="Proteomes" id="UP000006222">
    <property type="component" value="Unassembled WGS sequence"/>
</dbReference>
<protein>
    <submittedName>
        <fullName evidence="1">Uncharacterized protein</fullName>
    </submittedName>
</protein>
<evidence type="ECO:0000313" key="1">
    <source>
        <dbReference type="EMBL" id="EGF26801.1"/>
    </source>
</evidence>
<proteinExistence type="predicted"/>
<organism evidence="1 2">
    <name type="scientific">Rhodopirellula baltica WH47</name>
    <dbReference type="NCBI Taxonomy" id="991778"/>
    <lineage>
        <taxon>Bacteria</taxon>
        <taxon>Pseudomonadati</taxon>
        <taxon>Planctomycetota</taxon>
        <taxon>Planctomycetia</taxon>
        <taxon>Pirellulales</taxon>
        <taxon>Pirellulaceae</taxon>
        <taxon>Rhodopirellula</taxon>
    </lineage>
</organism>
<dbReference type="AlphaFoldDB" id="F2AU10"/>
<gene>
    <name evidence="1" type="ORF">RBWH47_04974</name>
</gene>
<name>F2AU10_RHOBT</name>
<comment type="caution">
    <text evidence="1">The sequence shown here is derived from an EMBL/GenBank/DDBJ whole genome shotgun (WGS) entry which is preliminary data.</text>
</comment>
<reference evidence="1 2" key="1">
    <citation type="journal article" date="2013" name="Mar. Genomics">
        <title>Expression of sulfatases in Rhodopirellula baltica and the diversity of sulfatases in the genus Rhodopirellula.</title>
        <authorList>
            <person name="Wegner C.E."/>
            <person name="Richter-Heitmann T."/>
            <person name="Klindworth A."/>
            <person name="Klockow C."/>
            <person name="Richter M."/>
            <person name="Achstetter T."/>
            <person name="Glockner F.O."/>
            <person name="Harder J."/>
        </authorList>
    </citation>
    <scope>NUCLEOTIDE SEQUENCE [LARGE SCALE GENOMIC DNA]</scope>
    <source>
        <strain evidence="1 2">WH47</strain>
    </source>
</reference>